<gene>
    <name evidence="2" type="ORF">CSP5_1978</name>
</gene>
<dbReference type="AlphaFoldDB" id="A0A1N5WVJ2"/>
<organism evidence="2 3">
    <name type="scientific">Cuniculiplasma divulgatum</name>
    <dbReference type="NCBI Taxonomy" id="1673428"/>
    <lineage>
        <taxon>Archaea</taxon>
        <taxon>Methanobacteriati</taxon>
        <taxon>Thermoplasmatota</taxon>
        <taxon>Thermoplasmata</taxon>
        <taxon>Thermoplasmatales</taxon>
        <taxon>Cuniculiplasmataceae</taxon>
        <taxon>Cuniculiplasma</taxon>
    </lineage>
</organism>
<dbReference type="Gene3D" id="1.10.10.10">
    <property type="entry name" value="Winged helix-like DNA-binding domain superfamily/Winged helix DNA-binding domain"/>
    <property type="match status" value="1"/>
</dbReference>
<dbReference type="Pfam" id="PF03551">
    <property type="entry name" value="PadR"/>
    <property type="match status" value="1"/>
</dbReference>
<dbReference type="EMBL" id="LT671858">
    <property type="protein sequence ID" value="SIM88327.1"/>
    <property type="molecule type" value="Genomic_DNA"/>
</dbReference>
<dbReference type="InterPro" id="IPR036388">
    <property type="entry name" value="WH-like_DNA-bd_sf"/>
</dbReference>
<proteinExistence type="predicted"/>
<accession>A0A1N5WVJ2</accession>
<feature type="domain" description="Transcription regulator PadR N-terminal" evidence="1">
    <location>
        <begin position="26"/>
        <end position="98"/>
    </location>
</feature>
<protein>
    <submittedName>
        <fullName evidence="2">PadR family transcriptional regulator</fullName>
    </submittedName>
</protein>
<name>A0A1N5WVJ2_9ARCH</name>
<reference evidence="2 3" key="1">
    <citation type="submission" date="2016-04" db="EMBL/GenBank/DDBJ databases">
        <authorList>
            <person name="Evans L.H."/>
            <person name="Alamgir A."/>
            <person name="Owens N."/>
            <person name="Weber N.D."/>
            <person name="Virtaneva K."/>
            <person name="Barbian K."/>
            <person name="Babar A."/>
            <person name="Rosenke K."/>
        </authorList>
    </citation>
    <scope>NUCLEOTIDE SEQUENCE [LARGE SCALE GENOMIC DNA]</scope>
    <source>
        <strain evidence="3">S5(T) (JCM 30642 \VKM B-2941)</strain>
    </source>
</reference>
<dbReference type="PANTHER" id="PTHR43252">
    <property type="entry name" value="TRANSCRIPTIONAL REGULATOR YQJI"/>
    <property type="match status" value="1"/>
</dbReference>
<sequence>MDKNCSCRCGPFKVSLIPPGVLKPLILKILEDNPMHGYEIMNEISLRTQGYWRPTAGSIYPALGSLEKDRYVERRELMQGERARQMYIITDLGRETIKDMSQFSESWKNGLNKLMGLL</sequence>
<evidence type="ECO:0000313" key="3">
    <source>
        <dbReference type="Proteomes" id="UP000195607"/>
    </source>
</evidence>
<evidence type="ECO:0000313" key="2">
    <source>
        <dbReference type="EMBL" id="SIM88327.1"/>
    </source>
</evidence>
<dbReference type="PANTHER" id="PTHR43252:SF5">
    <property type="entry name" value="TRANSCRIPTIONAL REGULATOR, PADR-LIKE FAMILY"/>
    <property type="match status" value="1"/>
</dbReference>
<dbReference type="InterPro" id="IPR005149">
    <property type="entry name" value="Tscrpt_reg_PadR_N"/>
</dbReference>
<dbReference type="SUPFAM" id="SSF46785">
    <property type="entry name" value="Winged helix' DNA-binding domain"/>
    <property type="match status" value="1"/>
</dbReference>
<dbReference type="InterPro" id="IPR036390">
    <property type="entry name" value="WH_DNA-bd_sf"/>
</dbReference>
<dbReference type="Proteomes" id="UP000195607">
    <property type="component" value="Chromosome I"/>
</dbReference>
<evidence type="ECO:0000259" key="1">
    <source>
        <dbReference type="Pfam" id="PF03551"/>
    </source>
</evidence>